<dbReference type="EMBL" id="JACTNZ010000001">
    <property type="protein sequence ID" value="KAG5564688.1"/>
    <property type="molecule type" value="Genomic_DNA"/>
</dbReference>
<organism evidence="1 2">
    <name type="scientific">Rhododendron griersonianum</name>
    <dbReference type="NCBI Taxonomy" id="479676"/>
    <lineage>
        <taxon>Eukaryota</taxon>
        <taxon>Viridiplantae</taxon>
        <taxon>Streptophyta</taxon>
        <taxon>Embryophyta</taxon>
        <taxon>Tracheophyta</taxon>
        <taxon>Spermatophyta</taxon>
        <taxon>Magnoliopsida</taxon>
        <taxon>eudicotyledons</taxon>
        <taxon>Gunneridae</taxon>
        <taxon>Pentapetalae</taxon>
        <taxon>asterids</taxon>
        <taxon>Ericales</taxon>
        <taxon>Ericaceae</taxon>
        <taxon>Ericoideae</taxon>
        <taxon>Rhodoreae</taxon>
        <taxon>Rhododendron</taxon>
    </lineage>
</organism>
<dbReference type="AlphaFoldDB" id="A0AAV6LHV4"/>
<evidence type="ECO:0000313" key="1">
    <source>
        <dbReference type="EMBL" id="KAG5564688.1"/>
    </source>
</evidence>
<accession>A0AAV6LHV4</accession>
<dbReference type="Proteomes" id="UP000823749">
    <property type="component" value="Chromosome 1"/>
</dbReference>
<comment type="caution">
    <text evidence="1">The sequence shown here is derived from an EMBL/GenBank/DDBJ whole genome shotgun (WGS) entry which is preliminary data.</text>
</comment>
<keyword evidence="2" id="KW-1185">Reference proteome</keyword>
<protein>
    <submittedName>
        <fullName evidence="1">Uncharacterized protein</fullName>
    </submittedName>
</protein>
<evidence type="ECO:0000313" key="2">
    <source>
        <dbReference type="Proteomes" id="UP000823749"/>
    </source>
</evidence>
<gene>
    <name evidence="1" type="ORF">RHGRI_000766</name>
</gene>
<name>A0AAV6LHV4_9ERIC</name>
<reference evidence="1" key="1">
    <citation type="submission" date="2020-08" db="EMBL/GenBank/DDBJ databases">
        <title>Plant Genome Project.</title>
        <authorList>
            <person name="Zhang R.-G."/>
        </authorList>
    </citation>
    <scope>NUCLEOTIDE SEQUENCE</scope>
    <source>
        <strain evidence="1">WSP0</strain>
        <tissue evidence="1">Leaf</tissue>
    </source>
</reference>
<proteinExistence type="predicted"/>
<sequence>MGNTQLHHLIKKIYELIEKDKRFFDVVPLDGRTPEADMSDWKDRLPWDHRYAPNDGRQQRFCVILYHRESLVLQFDYQFGHSVSPYLREAFEHKRDAPQDQYRAVPDEDRKWSETLSQELFPDVISNMHYLMCKNVDDDCYCKTRFGCNVIEVLC</sequence>